<dbReference type="Proteomes" id="UP000001055">
    <property type="component" value="Unassembled WGS sequence"/>
</dbReference>
<gene>
    <name evidence="2" type="ORF">SNOG_02530</name>
</gene>
<proteinExistence type="predicted"/>
<dbReference type="RefSeq" id="XP_001793132.1">
    <property type="nucleotide sequence ID" value="XM_001793080.1"/>
</dbReference>
<evidence type="ECO:0000313" key="3">
    <source>
        <dbReference type="Proteomes" id="UP000001055"/>
    </source>
</evidence>
<dbReference type="EMBL" id="CH445327">
    <property type="protein sequence ID" value="EAT90742.1"/>
    <property type="molecule type" value="Genomic_DNA"/>
</dbReference>
<evidence type="ECO:0000256" key="1">
    <source>
        <dbReference type="SAM" id="MobiDB-lite"/>
    </source>
</evidence>
<dbReference type="InParanoid" id="Q0V0D4"/>
<sequence>MLEGIAISGSWTTPGQRADESVPRTRERHKRPGVRDIAKLAGLFPNQDSQVLSMAGFFSNQDASVDAEPDPKLSINLNGFEGMELLAVAQTCSQSDRIPAATDVEISTLNVITPAPGMHLSNA</sequence>
<reference evidence="3" key="1">
    <citation type="journal article" date="2007" name="Plant Cell">
        <title>Dothideomycete-plant interactions illuminated by genome sequencing and EST analysis of the wheat pathogen Stagonospora nodorum.</title>
        <authorList>
            <person name="Hane J.K."/>
            <person name="Lowe R.G."/>
            <person name="Solomon P.S."/>
            <person name="Tan K.C."/>
            <person name="Schoch C.L."/>
            <person name="Spatafora J.W."/>
            <person name="Crous P.W."/>
            <person name="Kodira C."/>
            <person name="Birren B.W."/>
            <person name="Galagan J.E."/>
            <person name="Torriani S.F."/>
            <person name="McDonald B.A."/>
            <person name="Oliver R.P."/>
        </authorList>
    </citation>
    <scope>NUCLEOTIDE SEQUENCE [LARGE SCALE GENOMIC DNA]</scope>
    <source>
        <strain evidence="3">SN15 / ATCC MYA-4574 / FGSC 10173</strain>
    </source>
</reference>
<dbReference type="GeneID" id="5969982"/>
<evidence type="ECO:0000313" key="2">
    <source>
        <dbReference type="EMBL" id="EAT90742.1"/>
    </source>
</evidence>
<protein>
    <submittedName>
        <fullName evidence="2">Uncharacterized protein</fullName>
    </submittedName>
</protein>
<dbReference type="VEuPathDB" id="FungiDB:JI435_025300"/>
<accession>Q0V0D4</accession>
<feature type="region of interest" description="Disordered" evidence="1">
    <location>
        <begin position="1"/>
        <end position="31"/>
    </location>
</feature>
<dbReference type="AlphaFoldDB" id="Q0V0D4"/>
<dbReference type="KEGG" id="pno:SNOG_02530"/>
<name>Q0V0D4_PHANO</name>
<organism evidence="2 3">
    <name type="scientific">Phaeosphaeria nodorum (strain SN15 / ATCC MYA-4574 / FGSC 10173)</name>
    <name type="common">Glume blotch fungus</name>
    <name type="synonym">Parastagonospora nodorum</name>
    <dbReference type="NCBI Taxonomy" id="321614"/>
    <lineage>
        <taxon>Eukaryota</taxon>
        <taxon>Fungi</taxon>
        <taxon>Dikarya</taxon>
        <taxon>Ascomycota</taxon>
        <taxon>Pezizomycotina</taxon>
        <taxon>Dothideomycetes</taxon>
        <taxon>Pleosporomycetidae</taxon>
        <taxon>Pleosporales</taxon>
        <taxon>Pleosporineae</taxon>
        <taxon>Phaeosphaeriaceae</taxon>
        <taxon>Parastagonospora</taxon>
    </lineage>
</organism>